<name>A0A5K3F770_MESCO</name>
<dbReference type="WBParaSite" id="MCU_005964-RA">
    <property type="protein sequence ID" value="MCU_005964-RA"/>
    <property type="gene ID" value="MCU_005964"/>
</dbReference>
<protein>
    <submittedName>
        <fullName evidence="5">SLBP_RNA_bind domain-containing protein</fullName>
    </submittedName>
</protein>
<evidence type="ECO:0000313" key="5">
    <source>
        <dbReference type="WBParaSite" id="MCU_005964-RA"/>
    </source>
</evidence>
<feature type="compositionally biased region" description="Basic and acidic residues" evidence="3">
    <location>
        <begin position="60"/>
        <end position="81"/>
    </location>
</feature>
<dbReference type="AlphaFoldDB" id="A0A5K3F770"/>
<feature type="region of interest" description="Disordered" evidence="3">
    <location>
        <begin position="436"/>
        <end position="468"/>
    </location>
</feature>
<evidence type="ECO:0000256" key="3">
    <source>
        <dbReference type="SAM" id="MobiDB-lite"/>
    </source>
</evidence>
<feature type="compositionally biased region" description="Basic residues" evidence="3">
    <location>
        <begin position="459"/>
        <end position="468"/>
    </location>
</feature>
<dbReference type="InterPro" id="IPR038294">
    <property type="entry name" value="SLBP_RNA_bind_sf"/>
</dbReference>
<evidence type="ECO:0000259" key="4">
    <source>
        <dbReference type="Pfam" id="PF15247"/>
    </source>
</evidence>
<dbReference type="GO" id="GO:0003729">
    <property type="term" value="F:mRNA binding"/>
    <property type="evidence" value="ECO:0007669"/>
    <property type="project" value="InterPro"/>
</dbReference>
<feature type="region of interest" description="Disordered" evidence="3">
    <location>
        <begin position="291"/>
        <end position="329"/>
    </location>
</feature>
<comment type="similarity">
    <text evidence="1">Belongs to the SLBP family.</text>
</comment>
<accession>A0A5K3F770</accession>
<dbReference type="Pfam" id="PF15247">
    <property type="entry name" value="SLBP_RNA_bind"/>
    <property type="match status" value="1"/>
</dbReference>
<organism evidence="5">
    <name type="scientific">Mesocestoides corti</name>
    <name type="common">Flatworm</name>
    <dbReference type="NCBI Taxonomy" id="53468"/>
    <lineage>
        <taxon>Eukaryota</taxon>
        <taxon>Metazoa</taxon>
        <taxon>Spiralia</taxon>
        <taxon>Lophotrochozoa</taxon>
        <taxon>Platyhelminthes</taxon>
        <taxon>Cestoda</taxon>
        <taxon>Eucestoda</taxon>
        <taxon>Cyclophyllidea</taxon>
        <taxon>Mesocestoididae</taxon>
        <taxon>Mesocestoides</taxon>
    </lineage>
</organism>
<sequence>MSSSCYFYYLSRLVSAQMSENTFVRRSRKSAPVKNAFFVRASRRGRSRLRELGNTSAIDEQSRDTSSKSIDEHDSHRDKPQPVRSRRRGQSGASKRGPRMSTPMGRDRSSLGRGRPRTSTHHDESSHSLQDLPTVANRRYHPNYDPYIEIRRARERLAQYKTEGDWEVDAALSEDAEKDLQRYEEKLKRRYSLRSDFTGELDLERRQLELLRRQRDIDMGKTTKKYAEYVLTIPKPERQKHHPRTPNKFRQVSRRAWDGMIRKWRKHLHNYDNPDFNETWRSLATTDVSMSSVTSNASSPSPCTEGGTMLRHPSSQAAGGDAEEAQLSSAPVIVDAWRKTQTSLELEADEDTLQGGGGGQRAPQSGAPAAPGGMSDDDTLQAADVKWNLRGRTVVAVKTGSESHYAPAPDVLHSGLTNDVVGLGVRRDDSTFAAISEMLSPKKRSGGPSGENSSERTRRSSGRLRSLR</sequence>
<reference evidence="5" key="1">
    <citation type="submission" date="2019-11" db="UniProtKB">
        <authorList>
            <consortium name="WormBaseParasite"/>
        </authorList>
    </citation>
    <scope>IDENTIFICATION</scope>
</reference>
<feature type="region of interest" description="Disordered" evidence="3">
    <location>
        <begin position="350"/>
        <end position="378"/>
    </location>
</feature>
<evidence type="ECO:0000256" key="1">
    <source>
        <dbReference type="ARBA" id="ARBA00006151"/>
    </source>
</evidence>
<dbReference type="InterPro" id="IPR029344">
    <property type="entry name" value="SLBP_RNA_bind"/>
</dbReference>
<dbReference type="GO" id="GO:0071204">
    <property type="term" value="C:histone pre-mRNA 3'end processing complex"/>
    <property type="evidence" value="ECO:0007669"/>
    <property type="project" value="TreeGrafter"/>
</dbReference>
<proteinExistence type="inferred from homology"/>
<dbReference type="Gene3D" id="1.10.8.1120">
    <property type="entry name" value="Histone RNA hairpin-binding protein RNA-binding domain"/>
    <property type="match status" value="1"/>
</dbReference>
<dbReference type="InterPro" id="IPR026502">
    <property type="entry name" value="SLBP1/SLBP2"/>
</dbReference>
<feature type="compositionally biased region" description="Low complexity" evidence="3">
    <location>
        <begin position="361"/>
        <end position="373"/>
    </location>
</feature>
<feature type="domain" description="Histone RNA hairpin-binding protein RNA-binding" evidence="4">
    <location>
        <begin position="209"/>
        <end position="273"/>
    </location>
</feature>
<dbReference type="GO" id="GO:0071207">
    <property type="term" value="F:histone pre-mRNA stem-loop binding"/>
    <property type="evidence" value="ECO:0007669"/>
    <property type="project" value="TreeGrafter"/>
</dbReference>
<feature type="compositionally biased region" description="Low complexity" evidence="3">
    <location>
        <begin position="291"/>
        <end position="301"/>
    </location>
</feature>
<evidence type="ECO:0000256" key="2">
    <source>
        <dbReference type="ARBA" id="ARBA00022884"/>
    </source>
</evidence>
<dbReference type="PANTHER" id="PTHR17408">
    <property type="entry name" value="HISTONE RNA HAIRPIN-BINDING PROTEIN"/>
    <property type="match status" value="1"/>
</dbReference>
<dbReference type="PANTHER" id="PTHR17408:SF0">
    <property type="entry name" value="HISTONE RNA HAIRPIN-BINDING PROTEIN"/>
    <property type="match status" value="1"/>
</dbReference>
<dbReference type="GO" id="GO:0005737">
    <property type="term" value="C:cytoplasm"/>
    <property type="evidence" value="ECO:0007669"/>
    <property type="project" value="TreeGrafter"/>
</dbReference>
<feature type="region of interest" description="Disordered" evidence="3">
    <location>
        <begin position="49"/>
        <end position="140"/>
    </location>
</feature>
<dbReference type="GO" id="GO:0006398">
    <property type="term" value="P:mRNA 3'-end processing by stem-loop binding and cleavage"/>
    <property type="evidence" value="ECO:0007669"/>
    <property type="project" value="TreeGrafter"/>
</dbReference>
<keyword evidence="2" id="KW-0694">RNA-binding</keyword>
<dbReference type="GO" id="GO:0051028">
    <property type="term" value="P:mRNA transport"/>
    <property type="evidence" value="ECO:0007669"/>
    <property type="project" value="TreeGrafter"/>
</dbReference>
<dbReference type="FunFam" id="1.10.8.1120:FF:000001">
    <property type="entry name" value="Histone RNA hairpin-binding protein-like"/>
    <property type="match status" value="1"/>
</dbReference>